<dbReference type="EMBL" id="BAAALM010000002">
    <property type="protein sequence ID" value="GAA1191315.1"/>
    <property type="molecule type" value="Genomic_DNA"/>
</dbReference>
<evidence type="ECO:0000313" key="3">
    <source>
        <dbReference type="Proteomes" id="UP001500467"/>
    </source>
</evidence>
<gene>
    <name evidence="2" type="ORF">GCM10009675_02070</name>
</gene>
<feature type="compositionally biased region" description="Basic and acidic residues" evidence="1">
    <location>
        <begin position="56"/>
        <end position="73"/>
    </location>
</feature>
<accession>A0ABP4FPG7</accession>
<evidence type="ECO:0000313" key="2">
    <source>
        <dbReference type="EMBL" id="GAA1191315.1"/>
    </source>
</evidence>
<organism evidence="2 3">
    <name type="scientific">Prauserella alba</name>
    <dbReference type="NCBI Taxonomy" id="176898"/>
    <lineage>
        <taxon>Bacteria</taxon>
        <taxon>Bacillati</taxon>
        <taxon>Actinomycetota</taxon>
        <taxon>Actinomycetes</taxon>
        <taxon>Pseudonocardiales</taxon>
        <taxon>Pseudonocardiaceae</taxon>
        <taxon>Prauserella</taxon>
    </lineage>
</organism>
<protein>
    <submittedName>
        <fullName evidence="2">Uncharacterized protein</fullName>
    </submittedName>
</protein>
<name>A0ABP4FPG7_9PSEU</name>
<sequence length="123" mass="13020">MRRWRGATLLVLVAVVFHNIIVSYFPAAGKGASPAVTGVTERGAHPAIPAATPEAASERREDSGPSRQPDHRTASHGTAPSRAQRRVVVSHVPRRPSETAGGPRAAPQDQGLPTTGRRDAAHR</sequence>
<reference evidence="3" key="1">
    <citation type="journal article" date="2019" name="Int. J. Syst. Evol. Microbiol.">
        <title>The Global Catalogue of Microorganisms (GCM) 10K type strain sequencing project: providing services to taxonomists for standard genome sequencing and annotation.</title>
        <authorList>
            <consortium name="The Broad Institute Genomics Platform"/>
            <consortium name="The Broad Institute Genome Sequencing Center for Infectious Disease"/>
            <person name="Wu L."/>
            <person name="Ma J."/>
        </authorList>
    </citation>
    <scope>NUCLEOTIDE SEQUENCE [LARGE SCALE GENOMIC DNA]</scope>
    <source>
        <strain evidence="3">JCM 13022</strain>
    </source>
</reference>
<evidence type="ECO:0000256" key="1">
    <source>
        <dbReference type="SAM" id="MobiDB-lite"/>
    </source>
</evidence>
<proteinExistence type="predicted"/>
<feature type="region of interest" description="Disordered" evidence="1">
    <location>
        <begin position="29"/>
        <end position="123"/>
    </location>
</feature>
<keyword evidence="3" id="KW-1185">Reference proteome</keyword>
<comment type="caution">
    <text evidence="2">The sequence shown here is derived from an EMBL/GenBank/DDBJ whole genome shotgun (WGS) entry which is preliminary data.</text>
</comment>
<dbReference type="Proteomes" id="UP001500467">
    <property type="component" value="Unassembled WGS sequence"/>
</dbReference>